<evidence type="ECO:0000313" key="2">
    <source>
        <dbReference type="Proteomes" id="UP000079169"/>
    </source>
</evidence>
<feature type="compositionally biased region" description="Low complexity" evidence="1">
    <location>
        <begin position="190"/>
        <end position="202"/>
    </location>
</feature>
<dbReference type="PANTHER" id="PTHR33198">
    <property type="entry name" value="ANK_REP_REGION DOMAIN-CONTAINING PROTEIN-RELATED"/>
    <property type="match status" value="1"/>
</dbReference>
<dbReference type="GeneID" id="103505388"/>
<dbReference type="AlphaFoldDB" id="A0A3Q0IJY4"/>
<dbReference type="RefSeq" id="XP_026676534.1">
    <property type="nucleotide sequence ID" value="XM_026820733.1"/>
</dbReference>
<feature type="region of interest" description="Disordered" evidence="1">
    <location>
        <begin position="172"/>
        <end position="347"/>
    </location>
</feature>
<proteinExistence type="predicted"/>
<name>A0A3Q0IJY4_DIACI</name>
<protein>
    <submittedName>
        <fullName evidence="3">Circumsporozoite protein-like</fullName>
    </submittedName>
</protein>
<sequence length="347" mass="38790">MNSFIVQPPPPFVINADNVEARFADFKNKFERFLKANGLDSKEEGQKIAIFKSLCGDDLLHLTESFDSEEETLADLLQKLLDYYTPASNLLQERFNFFIRRQRTNENFDKYLIELKKIAKNCNFGDLEESLIKVALIMNVRDPAEQKVFLKDADTKKLDTLVPEFRQFDTIKKNVAKNQPQLQKQHSDSGKNQNQQGNNKDQSTQKEQQKNNKQPTQNPPQQPKQKQPQAQPQKQQQQPPNPNKDANKPPNANGNAAQPPAGAKPPNPNKDANKPPNANGNAAQPPAGATPNPNKDANKPPNANGNAAQPPAGAKRNRKKSKPQNGDNKATPNLLDLLEQRVKNMTA</sequence>
<dbReference type="KEGG" id="dci:103505388"/>
<organism evidence="2 3">
    <name type="scientific">Diaphorina citri</name>
    <name type="common">Asian citrus psyllid</name>
    <dbReference type="NCBI Taxonomy" id="121845"/>
    <lineage>
        <taxon>Eukaryota</taxon>
        <taxon>Metazoa</taxon>
        <taxon>Ecdysozoa</taxon>
        <taxon>Arthropoda</taxon>
        <taxon>Hexapoda</taxon>
        <taxon>Insecta</taxon>
        <taxon>Pterygota</taxon>
        <taxon>Neoptera</taxon>
        <taxon>Paraneoptera</taxon>
        <taxon>Hemiptera</taxon>
        <taxon>Sternorrhyncha</taxon>
        <taxon>Psylloidea</taxon>
        <taxon>Psyllidae</taxon>
        <taxon>Diaphorininae</taxon>
        <taxon>Diaphorina</taxon>
    </lineage>
</organism>
<dbReference type="PaxDb" id="121845-A0A3Q0IJY4"/>
<reference evidence="3" key="1">
    <citation type="submission" date="2025-08" db="UniProtKB">
        <authorList>
            <consortium name="RefSeq"/>
        </authorList>
    </citation>
    <scope>IDENTIFICATION</scope>
</reference>
<feature type="compositionally biased region" description="Low complexity" evidence="1">
    <location>
        <begin position="274"/>
        <end position="314"/>
    </location>
</feature>
<feature type="compositionally biased region" description="Low complexity" evidence="1">
    <location>
        <begin position="248"/>
        <end position="261"/>
    </location>
</feature>
<keyword evidence="2" id="KW-1185">Reference proteome</keyword>
<feature type="compositionally biased region" description="Basic and acidic residues" evidence="1">
    <location>
        <begin position="338"/>
        <end position="347"/>
    </location>
</feature>
<accession>A0A3Q0IJY4</accession>
<evidence type="ECO:0000313" key="3">
    <source>
        <dbReference type="RefSeq" id="XP_026676534.1"/>
    </source>
</evidence>
<gene>
    <name evidence="3" type="primary">LOC103505388</name>
</gene>
<feature type="compositionally biased region" description="Low complexity" evidence="1">
    <location>
        <begin position="223"/>
        <end position="238"/>
    </location>
</feature>
<dbReference type="Proteomes" id="UP000079169">
    <property type="component" value="Unplaced"/>
</dbReference>
<dbReference type="STRING" id="121845.A0A3Q0IJY4"/>
<dbReference type="PANTHER" id="PTHR33198:SF19">
    <property type="entry name" value="CCHC-TYPE DOMAIN-CONTAINING PROTEIN"/>
    <property type="match status" value="1"/>
</dbReference>
<evidence type="ECO:0000256" key="1">
    <source>
        <dbReference type="SAM" id="MobiDB-lite"/>
    </source>
</evidence>